<dbReference type="Gene3D" id="1.10.260.40">
    <property type="entry name" value="lambda repressor-like DNA-binding domains"/>
    <property type="match status" value="1"/>
</dbReference>
<evidence type="ECO:0000313" key="3">
    <source>
        <dbReference type="EMBL" id="ACY18352.1"/>
    </source>
</evidence>
<dbReference type="EMBL" id="CP001804">
    <property type="protein sequence ID" value="ACY18352.1"/>
    <property type="molecule type" value="Genomic_DNA"/>
</dbReference>
<dbReference type="OrthoDB" id="5511017at2"/>
<feature type="domain" description="HTH cro/C1-type" evidence="2">
    <location>
        <begin position="14"/>
        <end position="67"/>
    </location>
</feature>
<accession>D0LIJ6</accession>
<sequence length="133" mass="14807">MDKELAESIGAASREARKALELTQEDAAERIGVSAEFYARIERGNALPSVPTFTRIAMALGVSADTLLGFRDDSEASDRHMPEWGKPEPPNDSLEIRRLVRRLRRASSGTLRLVSLLLKELERANLKKDSDTE</sequence>
<evidence type="ECO:0000313" key="4">
    <source>
        <dbReference type="Proteomes" id="UP000001880"/>
    </source>
</evidence>
<dbReference type="CDD" id="cd00093">
    <property type="entry name" value="HTH_XRE"/>
    <property type="match status" value="1"/>
</dbReference>
<keyword evidence="4" id="KW-1185">Reference proteome</keyword>
<dbReference type="GO" id="GO:0005829">
    <property type="term" value="C:cytosol"/>
    <property type="evidence" value="ECO:0007669"/>
    <property type="project" value="TreeGrafter"/>
</dbReference>
<reference evidence="3 4" key="1">
    <citation type="journal article" date="2010" name="Stand. Genomic Sci.">
        <title>Complete genome sequence of Haliangium ochraceum type strain (SMP-2).</title>
        <authorList>
            <consortium name="US DOE Joint Genome Institute (JGI-PGF)"/>
            <person name="Ivanova N."/>
            <person name="Daum C."/>
            <person name="Lang E."/>
            <person name="Abt B."/>
            <person name="Kopitz M."/>
            <person name="Saunders E."/>
            <person name="Lapidus A."/>
            <person name="Lucas S."/>
            <person name="Glavina Del Rio T."/>
            <person name="Nolan M."/>
            <person name="Tice H."/>
            <person name="Copeland A."/>
            <person name="Cheng J.F."/>
            <person name="Chen F."/>
            <person name="Bruce D."/>
            <person name="Goodwin L."/>
            <person name="Pitluck S."/>
            <person name="Mavromatis K."/>
            <person name="Pati A."/>
            <person name="Mikhailova N."/>
            <person name="Chen A."/>
            <person name="Palaniappan K."/>
            <person name="Land M."/>
            <person name="Hauser L."/>
            <person name="Chang Y.J."/>
            <person name="Jeffries C.D."/>
            <person name="Detter J.C."/>
            <person name="Brettin T."/>
            <person name="Rohde M."/>
            <person name="Goker M."/>
            <person name="Bristow J."/>
            <person name="Markowitz V."/>
            <person name="Eisen J.A."/>
            <person name="Hugenholtz P."/>
            <person name="Kyrpides N.C."/>
            <person name="Klenk H.P."/>
        </authorList>
    </citation>
    <scope>NUCLEOTIDE SEQUENCE [LARGE SCALE GENOMIC DNA]</scope>
    <source>
        <strain evidence="4">DSM 14365 / CIP 107738 / JCM 11303 / AJ 13395 / SMP-2</strain>
    </source>
</reference>
<dbReference type="InterPro" id="IPR050807">
    <property type="entry name" value="TransReg_Diox_bact_type"/>
</dbReference>
<protein>
    <submittedName>
        <fullName evidence="3">Transcriptional regulator, XRE family</fullName>
    </submittedName>
</protein>
<gene>
    <name evidence="3" type="ordered locus">Hoch_5877</name>
</gene>
<dbReference type="PROSITE" id="PS50943">
    <property type="entry name" value="HTH_CROC1"/>
    <property type="match status" value="1"/>
</dbReference>
<keyword evidence="1" id="KW-0238">DNA-binding</keyword>
<dbReference type="STRING" id="502025.Hoch_5877"/>
<dbReference type="SMART" id="SM00530">
    <property type="entry name" value="HTH_XRE"/>
    <property type="match status" value="1"/>
</dbReference>
<dbReference type="InterPro" id="IPR010982">
    <property type="entry name" value="Lambda_DNA-bd_dom_sf"/>
</dbReference>
<dbReference type="GO" id="GO:0003677">
    <property type="term" value="F:DNA binding"/>
    <property type="evidence" value="ECO:0007669"/>
    <property type="project" value="UniProtKB-KW"/>
</dbReference>
<dbReference type="PANTHER" id="PTHR46797:SF1">
    <property type="entry name" value="METHYLPHOSPHONATE SYNTHASE"/>
    <property type="match status" value="1"/>
</dbReference>
<evidence type="ECO:0000256" key="1">
    <source>
        <dbReference type="ARBA" id="ARBA00023125"/>
    </source>
</evidence>
<organism evidence="3 4">
    <name type="scientific">Haliangium ochraceum (strain DSM 14365 / JCM 11303 / SMP-2)</name>
    <dbReference type="NCBI Taxonomy" id="502025"/>
    <lineage>
        <taxon>Bacteria</taxon>
        <taxon>Pseudomonadati</taxon>
        <taxon>Myxococcota</taxon>
        <taxon>Polyangia</taxon>
        <taxon>Haliangiales</taxon>
        <taxon>Kofleriaceae</taxon>
        <taxon>Haliangium</taxon>
    </lineage>
</organism>
<evidence type="ECO:0000259" key="2">
    <source>
        <dbReference type="PROSITE" id="PS50943"/>
    </source>
</evidence>
<dbReference type="InterPro" id="IPR001387">
    <property type="entry name" value="Cro/C1-type_HTH"/>
</dbReference>
<dbReference type="GO" id="GO:0003700">
    <property type="term" value="F:DNA-binding transcription factor activity"/>
    <property type="evidence" value="ECO:0007669"/>
    <property type="project" value="TreeGrafter"/>
</dbReference>
<dbReference type="KEGG" id="hoh:Hoch_5877"/>
<dbReference type="eggNOG" id="COG1476">
    <property type="taxonomic scope" value="Bacteria"/>
</dbReference>
<dbReference type="Proteomes" id="UP000001880">
    <property type="component" value="Chromosome"/>
</dbReference>
<proteinExistence type="predicted"/>
<dbReference type="SUPFAM" id="SSF47413">
    <property type="entry name" value="lambda repressor-like DNA-binding domains"/>
    <property type="match status" value="1"/>
</dbReference>
<dbReference type="HOGENOM" id="CLU_066192_17_0_7"/>
<dbReference type="RefSeq" id="WP_012830944.1">
    <property type="nucleotide sequence ID" value="NC_013440.1"/>
</dbReference>
<dbReference type="AlphaFoldDB" id="D0LIJ6"/>
<dbReference type="PANTHER" id="PTHR46797">
    <property type="entry name" value="HTH-TYPE TRANSCRIPTIONAL REGULATOR"/>
    <property type="match status" value="1"/>
</dbReference>
<name>D0LIJ6_HALO1</name>
<dbReference type="Pfam" id="PF01381">
    <property type="entry name" value="HTH_3"/>
    <property type="match status" value="1"/>
</dbReference>